<dbReference type="InterPro" id="IPR000792">
    <property type="entry name" value="Tscrpt_reg_LuxR_C"/>
</dbReference>
<dbReference type="Gene3D" id="1.10.10.10">
    <property type="entry name" value="Winged helix-like DNA-binding domain superfamily/Winged helix DNA-binding domain"/>
    <property type="match status" value="1"/>
</dbReference>
<dbReference type="Proteomes" id="UP000241074">
    <property type="component" value="Chromosome"/>
</dbReference>
<dbReference type="PROSITE" id="PS00622">
    <property type="entry name" value="HTH_LUXR_1"/>
    <property type="match status" value="1"/>
</dbReference>
<reference evidence="6 7" key="1">
    <citation type="submission" date="2018-03" db="EMBL/GenBank/DDBJ databases">
        <title>Ahniella affigens gen. nov., sp. nov., a gammaproteobacterium isolated from sandy soil near a stream.</title>
        <authorList>
            <person name="Ko Y."/>
            <person name="Kim J.-H."/>
        </authorList>
    </citation>
    <scope>NUCLEOTIDE SEQUENCE [LARGE SCALE GENOMIC DNA]</scope>
    <source>
        <strain evidence="6 7">D13</strain>
    </source>
</reference>
<dbReference type="KEGG" id="xba:C7S18_07020"/>
<keyword evidence="7" id="KW-1185">Reference proteome</keyword>
<dbReference type="PROSITE" id="PS50043">
    <property type="entry name" value="HTH_LUXR_2"/>
    <property type="match status" value="1"/>
</dbReference>
<name>A0A2P1PYW4_9GAMM</name>
<gene>
    <name evidence="6" type="ORF">C7S18_07020</name>
</gene>
<evidence type="ECO:0000259" key="5">
    <source>
        <dbReference type="PROSITE" id="PS50043"/>
    </source>
</evidence>
<evidence type="ECO:0000256" key="4">
    <source>
        <dbReference type="SAM" id="Phobius"/>
    </source>
</evidence>
<reference evidence="6 7" key="2">
    <citation type="submission" date="2018-03" db="EMBL/GenBank/DDBJ databases">
        <authorList>
            <person name="Keele B.F."/>
        </authorList>
    </citation>
    <scope>NUCLEOTIDE SEQUENCE [LARGE SCALE GENOMIC DNA]</scope>
    <source>
        <strain evidence="6 7">D13</strain>
    </source>
</reference>
<accession>A0A2P1PYW4</accession>
<proteinExistence type="predicted"/>
<evidence type="ECO:0000313" key="6">
    <source>
        <dbReference type="EMBL" id="AVQ00032.1"/>
    </source>
</evidence>
<dbReference type="PANTHER" id="PTHR44688:SF16">
    <property type="entry name" value="DNA-BINDING TRANSCRIPTIONAL ACTIVATOR DEVR_DOSR"/>
    <property type="match status" value="1"/>
</dbReference>
<dbReference type="PRINTS" id="PR00038">
    <property type="entry name" value="HTHLUXR"/>
</dbReference>
<dbReference type="CDD" id="cd06170">
    <property type="entry name" value="LuxR_C_like"/>
    <property type="match status" value="1"/>
</dbReference>
<dbReference type="EMBL" id="CP027860">
    <property type="protein sequence ID" value="AVQ00032.1"/>
    <property type="molecule type" value="Genomic_DNA"/>
</dbReference>
<dbReference type="SUPFAM" id="SSF46894">
    <property type="entry name" value="C-terminal effector domain of the bipartite response regulators"/>
    <property type="match status" value="1"/>
</dbReference>
<evidence type="ECO:0000256" key="3">
    <source>
        <dbReference type="ARBA" id="ARBA00023163"/>
    </source>
</evidence>
<protein>
    <submittedName>
        <fullName evidence="6">Helix-turn-helix transcriptional regulator</fullName>
    </submittedName>
</protein>
<organism evidence="6 7">
    <name type="scientific">Ahniella affigens</name>
    <dbReference type="NCBI Taxonomy" id="2021234"/>
    <lineage>
        <taxon>Bacteria</taxon>
        <taxon>Pseudomonadati</taxon>
        <taxon>Pseudomonadota</taxon>
        <taxon>Gammaproteobacteria</taxon>
        <taxon>Lysobacterales</taxon>
        <taxon>Rhodanobacteraceae</taxon>
        <taxon>Ahniella</taxon>
    </lineage>
</organism>
<keyword evidence="4" id="KW-1133">Transmembrane helix</keyword>
<dbReference type="SMART" id="SM00421">
    <property type="entry name" value="HTH_LUXR"/>
    <property type="match status" value="1"/>
</dbReference>
<dbReference type="PANTHER" id="PTHR44688">
    <property type="entry name" value="DNA-BINDING TRANSCRIPTIONAL ACTIVATOR DEVR_DOSR"/>
    <property type="match status" value="1"/>
</dbReference>
<keyword evidence="4" id="KW-0812">Transmembrane</keyword>
<dbReference type="GO" id="GO:0006355">
    <property type="term" value="P:regulation of DNA-templated transcription"/>
    <property type="evidence" value="ECO:0007669"/>
    <property type="project" value="InterPro"/>
</dbReference>
<feature type="transmembrane region" description="Helical" evidence="4">
    <location>
        <begin position="31"/>
        <end position="52"/>
    </location>
</feature>
<dbReference type="OrthoDB" id="1123107at2"/>
<evidence type="ECO:0000256" key="2">
    <source>
        <dbReference type="ARBA" id="ARBA00023125"/>
    </source>
</evidence>
<dbReference type="InterPro" id="IPR016032">
    <property type="entry name" value="Sig_transdc_resp-reg_C-effctor"/>
</dbReference>
<dbReference type="Pfam" id="PF00196">
    <property type="entry name" value="GerE"/>
    <property type="match status" value="1"/>
</dbReference>
<feature type="domain" description="HTH luxR-type" evidence="5">
    <location>
        <begin position="66"/>
        <end position="133"/>
    </location>
</feature>
<keyword evidence="1" id="KW-0805">Transcription regulation</keyword>
<evidence type="ECO:0000313" key="7">
    <source>
        <dbReference type="Proteomes" id="UP000241074"/>
    </source>
</evidence>
<keyword evidence="2" id="KW-0238">DNA-binding</keyword>
<evidence type="ECO:0000256" key="1">
    <source>
        <dbReference type="ARBA" id="ARBA00023015"/>
    </source>
</evidence>
<sequence length="136" mass="14845">MLIYGLALALGVTVLNTLDYAFRARMYPSEIYLGLLALGFLAVGIWAGMWLVQRKAPKTERAEPGNEAAQASLGISGRELEVLKALAEGLANKEIARQLDISPNTVKTHVSRLFEKLDAGNRTEAVNRARGLRILP</sequence>
<dbReference type="GO" id="GO:0003677">
    <property type="term" value="F:DNA binding"/>
    <property type="evidence" value="ECO:0007669"/>
    <property type="project" value="UniProtKB-KW"/>
</dbReference>
<keyword evidence="3" id="KW-0804">Transcription</keyword>
<dbReference type="InterPro" id="IPR036388">
    <property type="entry name" value="WH-like_DNA-bd_sf"/>
</dbReference>
<dbReference type="AlphaFoldDB" id="A0A2P1PYW4"/>
<keyword evidence="4" id="KW-0472">Membrane</keyword>